<keyword evidence="2" id="KW-1185">Reference proteome</keyword>
<dbReference type="AlphaFoldDB" id="A0A2A6CVR2"/>
<accession>A0A8R1V1B7</accession>
<evidence type="ECO:0000313" key="1">
    <source>
        <dbReference type="EnsemblMetazoa" id="PPA44270.1"/>
    </source>
</evidence>
<evidence type="ECO:0000313" key="2">
    <source>
        <dbReference type="Proteomes" id="UP000005239"/>
    </source>
</evidence>
<sequence>MGFEDNRGQRPQIALKDVIAKLPESSFDDSTKSARTLTSILSLAREQGDVPSSFLPLFLFSPQKTILRGNYHRVKLRAFGHSDAHTVARRALIEKLSEKTGDKGKLRKLENGAAEPAEKRSELEKGLDG</sequence>
<gene>
    <name evidence="1" type="primary">WBGene00282639</name>
</gene>
<name>A0A2A6CVR2_PRIPA</name>
<dbReference type="Proteomes" id="UP000005239">
    <property type="component" value="Unassembled WGS sequence"/>
</dbReference>
<accession>A0A2A6CVR2</accession>
<protein>
    <submittedName>
        <fullName evidence="1">Uncharacterized protein</fullName>
    </submittedName>
</protein>
<proteinExistence type="predicted"/>
<organism evidence="1 2">
    <name type="scientific">Pristionchus pacificus</name>
    <name type="common">Parasitic nematode worm</name>
    <dbReference type="NCBI Taxonomy" id="54126"/>
    <lineage>
        <taxon>Eukaryota</taxon>
        <taxon>Metazoa</taxon>
        <taxon>Ecdysozoa</taxon>
        <taxon>Nematoda</taxon>
        <taxon>Chromadorea</taxon>
        <taxon>Rhabditida</taxon>
        <taxon>Rhabditina</taxon>
        <taxon>Diplogasteromorpha</taxon>
        <taxon>Diplogasteroidea</taxon>
        <taxon>Neodiplogasteridae</taxon>
        <taxon>Pristionchus</taxon>
    </lineage>
</organism>
<dbReference type="EnsemblMetazoa" id="PPA44270.1">
    <property type="protein sequence ID" value="PPA44270.1"/>
    <property type="gene ID" value="WBGene00282639"/>
</dbReference>
<reference evidence="1" key="2">
    <citation type="submission" date="2022-06" db="UniProtKB">
        <authorList>
            <consortium name="EnsemblMetazoa"/>
        </authorList>
    </citation>
    <scope>IDENTIFICATION</scope>
    <source>
        <strain evidence="1">PS312</strain>
    </source>
</reference>
<reference evidence="2" key="1">
    <citation type="journal article" date="2008" name="Nat. Genet.">
        <title>The Pristionchus pacificus genome provides a unique perspective on nematode lifestyle and parasitism.</title>
        <authorList>
            <person name="Dieterich C."/>
            <person name="Clifton S.W."/>
            <person name="Schuster L.N."/>
            <person name="Chinwalla A."/>
            <person name="Delehaunty K."/>
            <person name="Dinkelacker I."/>
            <person name="Fulton L."/>
            <person name="Fulton R."/>
            <person name="Godfrey J."/>
            <person name="Minx P."/>
            <person name="Mitreva M."/>
            <person name="Roeseler W."/>
            <person name="Tian H."/>
            <person name="Witte H."/>
            <person name="Yang S.P."/>
            <person name="Wilson R.K."/>
            <person name="Sommer R.J."/>
        </authorList>
    </citation>
    <scope>NUCLEOTIDE SEQUENCE [LARGE SCALE GENOMIC DNA]</scope>
    <source>
        <strain evidence="2">PS312</strain>
    </source>
</reference>